<feature type="domain" description="HTH marR-type" evidence="1">
    <location>
        <begin position="1"/>
        <end position="147"/>
    </location>
</feature>
<evidence type="ECO:0000313" key="2">
    <source>
        <dbReference type="EMBL" id="MFB6393035.1"/>
    </source>
</evidence>
<protein>
    <submittedName>
        <fullName evidence="2">MarR family transcriptional regulator</fullName>
    </submittedName>
</protein>
<dbReference type="Proteomes" id="UP001582793">
    <property type="component" value="Unassembled WGS sequence"/>
</dbReference>
<accession>A0ABV5CM17</accession>
<dbReference type="PROSITE" id="PS50995">
    <property type="entry name" value="HTH_MARR_2"/>
    <property type="match status" value="1"/>
</dbReference>
<dbReference type="PANTHER" id="PTHR33164:SF106">
    <property type="entry name" value="TRANSCRIPTIONAL REGULATORY PROTEIN"/>
    <property type="match status" value="1"/>
</dbReference>
<dbReference type="InterPro" id="IPR000835">
    <property type="entry name" value="HTH_MarR-typ"/>
</dbReference>
<dbReference type="InterPro" id="IPR036390">
    <property type="entry name" value="WH_DNA-bd_sf"/>
</dbReference>
<sequence length="159" mass="17186">MASSTERDADRAAAETAVADSGRLLSTAMILFHTSLSKKVGLGPTDEKVLELVQRHRNVSPRQLAELTGLAKNSITDVLDRLARRGFVTRQPDPADGRKVIVVAADEGIARIAAHFAGLMGRLADLNAAFSPEELRVVAEYQRRAAEIQEDEARRLAAG</sequence>
<dbReference type="Gene3D" id="1.10.10.10">
    <property type="entry name" value="Winged helix-like DNA-binding domain superfamily/Winged helix DNA-binding domain"/>
    <property type="match status" value="1"/>
</dbReference>
<dbReference type="InterPro" id="IPR039422">
    <property type="entry name" value="MarR/SlyA-like"/>
</dbReference>
<dbReference type="InterPro" id="IPR036388">
    <property type="entry name" value="WH-like_DNA-bd_sf"/>
</dbReference>
<dbReference type="SMART" id="SM00347">
    <property type="entry name" value="HTH_MARR"/>
    <property type="match status" value="1"/>
</dbReference>
<keyword evidence="3" id="KW-1185">Reference proteome</keyword>
<reference evidence="2 3" key="1">
    <citation type="submission" date="2024-04" db="EMBL/GenBank/DDBJ databases">
        <title>Polymorphospora sp. isolated from Baiyangdian Lake in Xiong'an New Area.</title>
        <authorList>
            <person name="Zhang X."/>
            <person name="Liu J."/>
        </authorList>
    </citation>
    <scope>NUCLEOTIDE SEQUENCE [LARGE SCALE GENOMIC DNA]</scope>
    <source>
        <strain evidence="2 3">2-325</strain>
    </source>
</reference>
<organism evidence="2 3">
    <name type="scientific">Polymorphospora lycopeni</name>
    <dbReference type="NCBI Taxonomy" id="3140240"/>
    <lineage>
        <taxon>Bacteria</taxon>
        <taxon>Bacillati</taxon>
        <taxon>Actinomycetota</taxon>
        <taxon>Actinomycetes</taxon>
        <taxon>Micromonosporales</taxon>
        <taxon>Micromonosporaceae</taxon>
        <taxon>Polymorphospora</taxon>
    </lineage>
</organism>
<gene>
    <name evidence="2" type="ORF">AAFH96_07910</name>
</gene>
<evidence type="ECO:0000259" key="1">
    <source>
        <dbReference type="PROSITE" id="PS50995"/>
    </source>
</evidence>
<proteinExistence type="predicted"/>
<dbReference type="Pfam" id="PF01047">
    <property type="entry name" value="MarR"/>
    <property type="match status" value="1"/>
</dbReference>
<dbReference type="EMBL" id="JBCGDC010000016">
    <property type="protein sequence ID" value="MFB6393035.1"/>
    <property type="molecule type" value="Genomic_DNA"/>
</dbReference>
<evidence type="ECO:0000313" key="3">
    <source>
        <dbReference type="Proteomes" id="UP001582793"/>
    </source>
</evidence>
<dbReference type="PANTHER" id="PTHR33164">
    <property type="entry name" value="TRANSCRIPTIONAL REGULATOR, MARR FAMILY"/>
    <property type="match status" value="1"/>
</dbReference>
<comment type="caution">
    <text evidence="2">The sequence shown here is derived from an EMBL/GenBank/DDBJ whole genome shotgun (WGS) entry which is preliminary data.</text>
</comment>
<dbReference type="SUPFAM" id="SSF46785">
    <property type="entry name" value="Winged helix' DNA-binding domain"/>
    <property type="match status" value="1"/>
</dbReference>
<name>A0ABV5CM17_9ACTN</name>
<dbReference type="PRINTS" id="PR00598">
    <property type="entry name" value="HTHMARR"/>
</dbReference>
<dbReference type="RefSeq" id="WP_364210504.1">
    <property type="nucleotide sequence ID" value="NZ_JBCGDC010000016.1"/>
</dbReference>